<evidence type="ECO:0000256" key="5">
    <source>
        <dbReference type="ARBA" id="ARBA00022695"/>
    </source>
</evidence>
<dbReference type="SUPFAM" id="SSF55821">
    <property type="entry name" value="YrdC/RibB"/>
    <property type="match status" value="1"/>
</dbReference>
<comment type="subcellular location">
    <subcellularLocation>
        <location evidence="1 9">Cytoplasm</location>
    </subcellularLocation>
</comment>
<comment type="function">
    <text evidence="9">Required for the formation of a threonylcarbamoyl group on adenosine at position 37 (t(6)A37) in tRNAs that read codons beginning with adenine. Catalyzes the conversion of L-threonine, HCO(3)(-)/CO(2) and ATP to give threonylcarbamoyl-AMP (TC-AMP) as the acyladenylate intermediate, with the release of diphosphate.</text>
</comment>
<gene>
    <name evidence="9" type="primary">tsaC</name>
    <name evidence="11" type="ORF">M9405_01020</name>
</gene>
<evidence type="ECO:0000256" key="8">
    <source>
        <dbReference type="ARBA" id="ARBA00048366"/>
    </source>
</evidence>
<keyword evidence="12" id="KW-1185">Reference proteome</keyword>
<dbReference type="InterPro" id="IPR017945">
    <property type="entry name" value="DHBP_synth_RibB-like_a/b_dom"/>
</dbReference>
<evidence type="ECO:0000259" key="10">
    <source>
        <dbReference type="PROSITE" id="PS51163"/>
    </source>
</evidence>
<dbReference type="Proteomes" id="UP001056834">
    <property type="component" value="Chromosome"/>
</dbReference>
<keyword evidence="6 9" id="KW-0547">Nucleotide-binding</keyword>
<reference evidence="11" key="1">
    <citation type="submission" date="2022-05" db="EMBL/GenBank/DDBJ databases">
        <title>Impact of host demography and evolutionary history on endosymbiont molecular evolution: a test in carpenter ants (Genus Camponotus) and their Blochmannia endosymbionts.</title>
        <authorList>
            <person name="Manthey J.D."/>
            <person name="Giron J.C."/>
            <person name="Hruska J.P."/>
        </authorList>
    </citation>
    <scope>NUCLEOTIDE SEQUENCE</scope>
    <source>
        <strain evidence="11">C-006</strain>
    </source>
</reference>
<evidence type="ECO:0000313" key="12">
    <source>
        <dbReference type="Proteomes" id="UP001056834"/>
    </source>
</evidence>
<organism evidence="11 12">
    <name type="scientific">Candidatus Blochmannia ocreatus</name>
    <name type="common">nom. nud.</name>
    <dbReference type="NCBI Taxonomy" id="251538"/>
    <lineage>
        <taxon>Bacteria</taxon>
        <taxon>Pseudomonadati</taxon>
        <taxon>Pseudomonadota</taxon>
        <taxon>Gammaproteobacteria</taxon>
        <taxon>Enterobacterales</taxon>
        <taxon>Enterobacteriaceae</taxon>
        <taxon>ant endosymbionts</taxon>
        <taxon>Candidatus Blochmanniella</taxon>
    </lineage>
</organism>
<protein>
    <recommendedName>
        <fullName evidence="9">Threonylcarbamoyl-AMP synthase</fullName>
        <shortName evidence="9">TC-AMP synthase</shortName>
        <ecNumber evidence="9">2.7.7.87</ecNumber>
    </recommendedName>
    <alternativeName>
        <fullName evidence="9">L-threonylcarbamoyladenylate synthase</fullName>
    </alternativeName>
    <alternativeName>
        <fullName evidence="9">t(6)A37 threonylcarbamoyladenosine biosynthesis protein TsaC</fullName>
    </alternativeName>
    <alternativeName>
        <fullName evidence="9">tRNA threonylcarbamoyladenosine biosynthesis protein TsaC</fullName>
    </alternativeName>
</protein>
<dbReference type="Pfam" id="PF01300">
    <property type="entry name" value="Sua5_yciO_yrdC"/>
    <property type="match status" value="1"/>
</dbReference>
<evidence type="ECO:0000256" key="4">
    <source>
        <dbReference type="ARBA" id="ARBA00022694"/>
    </source>
</evidence>
<evidence type="ECO:0000313" key="11">
    <source>
        <dbReference type="EMBL" id="URJ25294.1"/>
    </source>
</evidence>
<dbReference type="EMBL" id="CP097762">
    <property type="protein sequence ID" value="URJ25294.1"/>
    <property type="molecule type" value="Genomic_DNA"/>
</dbReference>
<evidence type="ECO:0000256" key="9">
    <source>
        <dbReference type="HAMAP-Rule" id="MF_01852"/>
    </source>
</evidence>
<evidence type="ECO:0000256" key="6">
    <source>
        <dbReference type="ARBA" id="ARBA00022741"/>
    </source>
</evidence>
<name>A0ABY4SZM9_9ENTR</name>
<dbReference type="EC" id="2.7.7.87" evidence="9"/>
<feature type="domain" description="YrdC-like" evidence="10">
    <location>
        <begin position="4"/>
        <end position="187"/>
    </location>
</feature>
<dbReference type="InterPro" id="IPR006070">
    <property type="entry name" value="Sua5-like_dom"/>
</dbReference>
<sequence length="187" mass="21290">MINIPNIQQLITKLKQGKTIIYPTESVFGLGCDPDCKIAIYNLLKIKKRSWKKGLILIAADYTQLIRYIDDSNLSKIQKERAFSTWPGPITWVFPARINNCSHWLTGKFSSLAIRITCFEPIKHLCLEFGKPLVSTSANLSGYPPAKTLKEVYKQFGYKIPIMHKNVLGRPNPSEIRDVITGKLIRK</sequence>
<dbReference type="RefSeq" id="WP_250223425.1">
    <property type="nucleotide sequence ID" value="NZ_CP097762.1"/>
</dbReference>
<comment type="similarity">
    <text evidence="9">Belongs to the SUA5 family. TsaC subfamily.</text>
</comment>
<keyword evidence="7 9" id="KW-0067">ATP-binding</keyword>
<dbReference type="InterPro" id="IPR050156">
    <property type="entry name" value="TC-AMP_synthase_SUA5"/>
</dbReference>
<dbReference type="PANTHER" id="PTHR17490:SF18">
    <property type="entry name" value="THREONYLCARBAMOYL-AMP SYNTHASE"/>
    <property type="match status" value="1"/>
</dbReference>
<dbReference type="PANTHER" id="PTHR17490">
    <property type="entry name" value="SUA5"/>
    <property type="match status" value="1"/>
</dbReference>
<proteinExistence type="inferred from homology"/>
<evidence type="ECO:0000256" key="1">
    <source>
        <dbReference type="ARBA" id="ARBA00004496"/>
    </source>
</evidence>
<accession>A0ABY4SZM9</accession>
<evidence type="ECO:0000256" key="3">
    <source>
        <dbReference type="ARBA" id="ARBA00022679"/>
    </source>
</evidence>
<dbReference type="InterPro" id="IPR023535">
    <property type="entry name" value="TC-AMP_synthase"/>
</dbReference>
<keyword evidence="5 9" id="KW-0548">Nucleotidyltransferase</keyword>
<keyword evidence="4 9" id="KW-0819">tRNA processing</keyword>
<evidence type="ECO:0000256" key="2">
    <source>
        <dbReference type="ARBA" id="ARBA00022490"/>
    </source>
</evidence>
<comment type="catalytic activity">
    <reaction evidence="8 9">
        <text>L-threonine + hydrogencarbonate + ATP = L-threonylcarbamoyladenylate + diphosphate + H2O</text>
        <dbReference type="Rhea" id="RHEA:36407"/>
        <dbReference type="ChEBI" id="CHEBI:15377"/>
        <dbReference type="ChEBI" id="CHEBI:17544"/>
        <dbReference type="ChEBI" id="CHEBI:30616"/>
        <dbReference type="ChEBI" id="CHEBI:33019"/>
        <dbReference type="ChEBI" id="CHEBI:57926"/>
        <dbReference type="ChEBI" id="CHEBI:73682"/>
        <dbReference type="EC" id="2.7.7.87"/>
    </reaction>
</comment>
<evidence type="ECO:0000256" key="7">
    <source>
        <dbReference type="ARBA" id="ARBA00022840"/>
    </source>
</evidence>
<dbReference type="PROSITE" id="PS51163">
    <property type="entry name" value="YRDC"/>
    <property type="match status" value="1"/>
</dbReference>
<keyword evidence="2 9" id="KW-0963">Cytoplasm</keyword>
<dbReference type="Gene3D" id="3.90.870.10">
    <property type="entry name" value="DHBP synthase"/>
    <property type="match status" value="1"/>
</dbReference>
<dbReference type="HAMAP" id="MF_01852">
    <property type="entry name" value="TsaC"/>
    <property type="match status" value="1"/>
</dbReference>
<keyword evidence="3 9" id="KW-0808">Transferase</keyword>